<accession>A0A8T8WD52</accession>
<evidence type="ECO:0000256" key="2">
    <source>
        <dbReference type="SAM" id="Phobius"/>
    </source>
</evidence>
<keyword evidence="2" id="KW-1133">Transmembrane helix</keyword>
<feature type="region of interest" description="Disordered" evidence="1">
    <location>
        <begin position="1"/>
        <end position="24"/>
    </location>
</feature>
<evidence type="ECO:0000313" key="3">
    <source>
        <dbReference type="EMBL" id="QZP37779.1"/>
    </source>
</evidence>
<reference evidence="3 4" key="1">
    <citation type="journal article" date="2021" name="Int. J. Syst. Evol. Microbiol.">
        <title>Halobaculum halophilum sp. nov. and Halobaculum salinum sp. nov., isolated from salt lake and saline soil.</title>
        <authorList>
            <person name="Cui H.L."/>
            <person name="Shi X.W."/>
            <person name="Yin X.M."/>
            <person name="Yang X.Y."/>
            <person name="Hou J."/>
            <person name="Zhu L."/>
        </authorList>
    </citation>
    <scope>NUCLEOTIDE SEQUENCE [LARGE SCALE GENOMIC DNA]</scope>
    <source>
        <strain evidence="3 4">NBRC 109044</strain>
    </source>
</reference>
<sequence>MSDPRRPGAGTRSDGARSRPHRDRGTATTLSYVLTLGITALLISGLLVAAGGAVESQREDTTREAMEVVGQQLSSRLMAADRLVAAGGSEVSVRGTYPETVAGSTYSIAIEPGSPATIELTATGTRVSVTVAAPTRTPVAETTLSGGDVEIVYAGGQLEVREA</sequence>
<keyword evidence="2" id="KW-0472">Membrane</keyword>
<keyword evidence="4" id="KW-1185">Reference proteome</keyword>
<protein>
    <submittedName>
        <fullName evidence="3">Uncharacterized protein</fullName>
    </submittedName>
</protein>
<gene>
    <name evidence="3" type="ORF">K6T50_00940</name>
</gene>
<evidence type="ECO:0000256" key="1">
    <source>
        <dbReference type="SAM" id="MobiDB-lite"/>
    </source>
</evidence>
<organism evidence="3 4">
    <name type="scientific">Halobaculum magnesiiphilum</name>
    <dbReference type="NCBI Taxonomy" id="1017351"/>
    <lineage>
        <taxon>Archaea</taxon>
        <taxon>Methanobacteriati</taxon>
        <taxon>Methanobacteriota</taxon>
        <taxon>Stenosarchaea group</taxon>
        <taxon>Halobacteria</taxon>
        <taxon>Halobacteriales</taxon>
        <taxon>Haloferacaceae</taxon>
        <taxon>Halobaculum</taxon>
    </lineage>
</organism>
<dbReference type="InterPro" id="IPR055690">
    <property type="entry name" value="DUF7266"/>
</dbReference>
<dbReference type="GeneID" id="67176664"/>
<dbReference type="Proteomes" id="UP000826254">
    <property type="component" value="Chromosome"/>
</dbReference>
<dbReference type="KEGG" id="hmp:K6T50_00940"/>
<proteinExistence type="predicted"/>
<evidence type="ECO:0000313" key="4">
    <source>
        <dbReference type="Proteomes" id="UP000826254"/>
    </source>
</evidence>
<dbReference type="AlphaFoldDB" id="A0A8T8WD52"/>
<keyword evidence="2" id="KW-0812">Transmembrane</keyword>
<dbReference type="RefSeq" id="WP_222607587.1">
    <property type="nucleotide sequence ID" value="NZ_CP081958.1"/>
</dbReference>
<name>A0A8T8WD52_9EURY</name>
<dbReference type="EMBL" id="CP081958">
    <property type="protein sequence ID" value="QZP37779.1"/>
    <property type="molecule type" value="Genomic_DNA"/>
</dbReference>
<feature type="transmembrane region" description="Helical" evidence="2">
    <location>
        <begin position="30"/>
        <end position="54"/>
    </location>
</feature>
<dbReference type="Pfam" id="PF23928">
    <property type="entry name" value="DUF7266"/>
    <property type="match status" value="1"/>
</dbReference>